<gene>
    <name evidence="1" type="ORF">MY490_09960</name>
</gene>
<keyword evidence="2" id="KW-1185">Reference proteome</keyword>
<dbReference type="EMBL" id="CP096034">
    <property type="protein sequence ID" value="UPM56130.1"/>
    <property type="molecule type" value="Genomic_DNA"/>
</dbReference>
<protein>
    <submittedName>
        <fullName evidence="1">Uncharacterized protein</fullName>
    </submittedName>
</protein>
<evidence type="ECO:0000313" key="1">
    <source>
        <dbReference type="EMBL" id="UPM56130.1"/>
    </source>
</evidence>
<evidence type="ECO:0000313" key="2">
    <source>
        <dbReference type="Proteomes" id="UP000830639"/>
    </source>
</evidence>
<accession>A0ABY4JQL1</accession>
<dbReference type="RefSeq" id="WP_248269045.1">
    <property type="nucleotide sequence ID" value="NZ_CP096034.1"/>
</dbReference>
<dbReference type="Proteomes" id="UP000830639">
    <property type="component" value="Chromosome"/>
</dbReference>
<sequence>MIERERMHGLIDQLFDLRKEIQSSFIPEASKRHFSNAKKEILLGIRNIIDNKINIIESEEKENVTGKKIVIDD</sequence>
<organism evidence="1 2">
    <name type="scientific">Gottfriedia acidiceleris</name>
    <dbReference type="NCBI Taxonomy" id="371036"/>
    <lineage>
        <taxon>Bacteria</taxon>
        <taxon>Bacillati</taxon>
        <taxon>Bacillota</taxon>
        <taxon>Bacilli</taxon>
        <taxon>Bacillales</taxon>
        <taxon>Bacillaceae</taxon>
        <taxon>Gottfriedia</taxon>
    </lineage>
</organism>
<name>A0ABY4JQL1_9BACI</name>
<proteinExistence type="predicted"/>
<reference evidence="1 2" key="1">
    <citation type="submission" date="2022-04" db="EMBL/GenBank/DDBJ databases">
        <title>Mechanism of arsenic methylation and mitigation arsenic toxicity by Bacillus sp. LH14 from an Arsenic-Contaminated Paddy Soil.</title>
        <authorList>
            <person name="Wang D."/>
        </authorList>
    </citation>
    <scope>NUCLEOTIDE SEQUENCE [LARGE SCALE GENOMIC DNA]</scope>
    <source>
        <strain evidence="1 2">LH14</strain>
    </source>
</reference>